<evidence type="ECO:0000256" key="6">
    <source>
        <dbReference type="ARBA" id="ARBA00022927"/>
    </source>
</evidence>
<comment type="caution">
    <text evidence="14">The sequence shown here is derived from an EMBL/GenBank/DDBJ whole genome shotgun (WGS) entry which is preliminary data.</text>
</comment>
<dbReference type="AlphaFoldDB" id="A0A0V1JS79"/>
<sequence>LLIVVTSFFSMSYAYLFKYIIIGDTGVGKSCLLLQFTDKRFQPVHDLTIGVEFGARMITIDGKQIKLQIWDTAGQESFRSITRSYYRGAAGALLVYDITRRDTFNHLTSWLEDARQHSNSNMVIMLIGNKSDLEARRDVKREEGEAFAREHGLIFMETSAKTAANVEEAFIDTAKEICRKIQEGVFDINNEANGIKLGPQHSPGTPNSPGSPLGRGNQSYSVLRISRVKNPTLVQDVIIEHLFELKSLLYEIHVQEICVTRQSFTEIEDLSRSRFSFQSFNPKVKKYDSDENCQKVQLEAPDEVDVTWQEAANYLSSAKHTINRKFTTKKEREKELNHQETKKEGFIRPKF</sequence>
<evidence type="ECO:0000313" key="15">
    <source>
        <dbReference type="Proteomes" id="UP000054826"/>
    </source>
</evidence>
<dbReference type="SUPFAM" id="SSF52540">
    <property type="entry name" value="P-loop containing nucleoside triphosphate hydrolases"/>
    <property type="match status" value="1"/>
</dbReference>
<dbReference type="PRINTS" id="PR00449">
    <property type="entry name" value="RASTRNSFRMNG"/>
</dbReference>
<dbReference type="SMART" id="SM00176">
    <property type="entry name" value="RAN"/>
    <property type="match status" value="1"/>
</dbReference>
<gene>
    <name evidence="14" type="primary">Mphosph6</name>
    <name evidence="14" type="ORF">T4C_8119</name>
</gene>
<dbReference type="PROSITE" id="PS51419">
    <property type="entry name" value="RAB"/>
    <property type="match status" value="1"/>
</dbReference>
<dbReference type="Gene3D" id="3.40.50.300">
    <property type="entry name" value="P-loop containing nucleotide triphosphate hydrolases"/>
    <property type="match status" value="1"/>
</dbReference>
<evidence type="ECO:0000256" key="4">
    <source>
        <dbReference type="ARBA" id="ARBA00022741"/>
    </source>
</evidence>
<evidence type="ECO:0000256" key="13">
    <source>
        <dbReference type="SAM" id="MobiDB-lite"/>
    </source>
</evidence>
<reference evidence="14 15" key="1">
    <citation type="submission" date="2015-01" db="EMBL/GenBank/DDBJ databases">
        <title>Evolution of Trichinella species and genotypes.</title>
        <authorList>
            <person name="Korhonen P.K."/>
            <person name="Edoardo P."/>
            <person name="Giuseppe L.R."/>
            <person name="Gasser R.B."/>
        </authorList>
    </citation>
    <scope>NUCLEOTIDE SEQUENCE [LARGE SCALE GENOMIC DNA]</scope>
    <source>
        <strain evidence="14">ISS176</strain>
    </source>
</reference>
<evidence type="ECO:0000256" key="10">
    <source>
        <dbReference type="ARBA" id="ARBA00023288"/>
    </source>
</evidence>
<dbReference type="NCBIfam" id="TIGR00231">
    <property type="entry name" value="small_GTP"/>
    <property type="match status" value="1"/>
</dbReference>
<dbReference type="GO" id="GO:0015031">
    <property type="term" value="P:protein transport"/>
    <property type="evidence" value="ECO:0007669"/>
    <property type="project" value="UniProtKB-KW"/>
</dbReference>
<dbReference type="SMART" id="SM00173">
    <property type="entry name" value="RAS"/>
    <property type="match status" value="1"/>
</dbReference>
<evidence type="ECO:0000256" key="9">
    <source>
        <dbReference type="ARBA" id="ARBA00023136"/>
    </source>
</evidence>
<dbReference type="EMBL" id="JYDV01000053">
    <property type="protein sequence ID" value="KRZ37850.1"/>
    <property type="molecule type" value="Genomic_DNA"/>
</dbReference>
<dbReference type="GO" id="GO:0003924">
    <property type="term" value="F:GTPase activity"/>
    <property type="evidence" value="ECO:0007669"/>
    <property type="project" value="InterPro"/>
</dbReference>
<dbReference type="GO" id="GO:0016192">
    <property type="term" value="P:vesicle-mediated transport"/>
    <property type="evidence" value="ECO:0007669"/>
    <property type="project" value="UniProtKB-KW"/>
</dbReference>
<evidence type="ECO:0000256" key="3">
    <source>
        <dbReference type="ARBA" id="ARBA00022448"/>
    </source>
</evidence>
<feature type="non-terminal residue" evidence="14">
    <location>
        <position position="1"/>
    </location>
</feature>
<keyword evidence="3" id="KW-0813">Transport</keyword>
<evidence type="ECO:0000256" key="12">
    <source>
        <dbReference type="ARBA" id="ARBA00037868"/>
    </source>
</evidence>
<evidence type="ECO:0000313" key="14">
    <source>
        <dbReference type="EMBL" id="KRZ37850.1"/>
    </source>
</evidence>
<dbReference type="Proteomes" id="UP000054826">
    <property type="component" value="Unassembled WGS sequence"/>
</dbReference>
<evidence type="ECO:0000256" key="1">
    <source>
        <dbReference type="ARBA" id="ARBA00004555"/>
    </source>
</evidence>
<organism evidence="14 15">
    <name type="scientific">Trichinella pseudospiralis</name>
    <name type="common">Parasitic roundworm</name>
    <dbReference type="NCBI Taxonomy" id="6337"/>
    <lineage>
        <taxon>Eukaryota</taxon>
        <taxon>Metazoa</taxon>
        <taxon>Ecdysozoa</taxon>
        <taxon>Nematoda</taxon>
        <taxon>Enoplea</taxon>
        <taxon>Dorylaimia</taxon>
        <taxon>Trichinellida</taxon>
        <taxon>Trichinellidae</taxon>
        <taxon>Trichinella</taxon>
    </lineage>
</organism>
<dbReference type="SMART" id="SM00174">
    <property type="entry name" value="RHO"/>
    <property type="match status" value="1"/>
</dbReference>
<accession>A0A0V1JS79</accession>
<dbReference type="SMART" id="SM00175">
    <property type="entry name" value="RAB"/>
    <property type="match status" value="1"/>
</dbReference>
<keyword evidence="5" id="KW-0931">ER-Golgi transport</keyword>
<evidence type="ECO:0000256" key="7">
    <source>
        <dbReference type="ARBA" id="ARBA00023034"/>
    </source>
</evidence>
<dbReference type="PROSITE" id="PS51420">
    <property type="entry name" value="RHO"/>
    <property type="match status" value="1"/>
</dbReference>
<comment type="subcellular location">
    <subcellularLocation>
        <location evidence="12">Endomembrane system</location>
        <topology evidence="12">Lipid-anchor</topology>
    </subcellularLocation>
    <subcellularLocation>
        <location evidence="1">Golgi apparatus</location>
    </subcellularLocation>
</comment>
<evidence type="ECO:0000256" key="2">
    <source>
        <dbReference type="ARBA" id="ARBA00006270"/>
    </source>
</evidence>
<dbReference type="InterPro" id="IPR001806">
    <property type="entry name" value="Small_GTPase"/>
</dbReference>
<comment type="similarity">
    <text evidence="2">Belongs to the small GTPase superfamily. Rab family.</text>
</comment>
<dbReference type="GO" id="GO:0005794">
    <property type="term" value="C:Golgi apparatus"/>
    <property type="evidence" value="ECO:0007669"/>
    <property type="project" value="UniProtKB-SubCell"/>
</dbReference>
<feature type="region of interest" description="Disordered" evidence="13">
    <location>
        <begin position="330"/>
        <end position="351"/>
    </location>
</feature>
<evidence type="ECO:0000256" key="8">
    <source>
        <dbReference type="ARBA" id="ARBA00023134"/>
    </source>
</evidence>
<dbReference type="Pfam" id="PF00071">
    <property type="entry name" value="Ras"/>
    <property type="match status" value="1"/>
</dbReference>
<dbReference type="FunFam" id="3.40.50.300:FF:000275">
    <property type="entry name" value="Putative ras-related protein Rab-2A"/>
    <property type="match status" value="1"/>
</dbReference>
<keyword evidence="9" id="KW-0472">Membrane</keyword>
<dbReference type="InterPro" id="IPR050209">
    <property type="entry name" value="Rab_GTPases_membrane_traffic"/>
</dbReference>
<dbReference type="PANTHER" id="PTHR47979">
    <property type="entry name" value="DRAB11-RELATED"/>
    <property type="match status" value="1"/>
</dbReference>
<dbReference type="GO" id="GO:0005525">
    <property type="term" value="F:GTP binding"/>
    <property type="evidence" value="ECO:0007669"/>
    <property type="project" value="UniProtKB-KW"/>
</dbReference>
<name>A0A0V1JS79_TRIPS</name>
<keyword evidence="10" id="KW-0449">Lipoprotein</keyword>
<evidence type="ECO:0000256" key="11">
    <source>
        <dbReference type="ARBA" id="ARBA00023289"/>
    </source>
</evidence>
<dbReference type="PROSITE" id="PS51421">
    <property type="entry name" value="RAS"/>
    <property type="match status" value="1"/>
</dbReference>
<keyword evidence="8" id="KW-0342">GTP-binding</keyword>
<feature type="compositionally biased region" description="Polar residues" evidence="13">
    <location>
        <begin position="202"/>
        <end position="216"/>
    </location>
</feature>
<keyword evidence="7" id="KW-0333">Golgi apparatus</keyword>
<feature type="region of interest" description="Disordered" evidence="13">
    <location>
        <begin position="192"/>
        <end position="216"/>
    </location>
</feature>
<proteinExistence type="inferred from homology"/>
<evidence type="ECO:0000256" key="5">
    <source>
        <dbReference type="ARBA" id="ARBA00022892"/>
    </source>
</evidence>
<keyword evidence="11" id="KW-0636">Prenylation</keyword>
<dbReference type="InterPro" id="IPR005225">
    <property type="entry name" value="Small_GTP-bd"/>
</dbReference>
<keyword evidence="4" id="KW-0547">Nucleotide-binding</keyword>
<protein>
    <submittedName>
        <fullName evidence="14">Ras-related protein Rab-2</fullName>
    </submittedName>
</protein>
<keyword evidence="6" id="KW-0653">Protein transport</keyword>
<dbReference type="CDD" id="cd01866">
    <property type="entry name" value="Rab2"/>
    <property type="match status" value="1"/>
</dbReference>
<dbReference type="InterPro" id="IPR027417">
    <property type="entry name" value="P-loop_NTPase"/>
</dbReference>